<evidence type="ECO:0000256" key="1">
    <source>
        <dbReference type="SAM" id="MobiDB-lite"/>
    </source>
</evidence>
<gene>
    <name evidence="2" type="ORF">GIB67_034428</name>
</gene>
<evidence type="ECO:0000313" key="3">
    <source>
        <dbReference type="Proteomes" id="UP000541444"/>
    </source>
</evidence>
<keyword evidence="3" id="KW-1185">Reference proteome</keyword>
<name>A0A7J7PAW6_9MAGN</name>
<dbReference type="Proteomes" id="UP000541444">
    <property type="component" value="Unassembled WGS sequence"/>
</dbReference>
<dbReference type="EMBL" id="JACGCM010000067">
    <property type="protein sequence ID" value="KAF6176566.1"/>
    <property type="molecule type" value="Genomic_DNA"/>
</dbReference>
<proteinExistence type="predicted"/>
<reference evidence="2 3" key="1">
    <citation type="journal article" date="2020" name="IScience">
        <title>Genome Sequencing of the Endangered Kingdonia uniflora (Circaeasteraceae, Ranunculales) Reveals Potential Mechanisms of Evolutionary Specialization.</title>
        <authorList>
            <person name="Sun Y."/>
            <person name="Deng T."/>
            <person name="Zhang A."/>
            <person name="Moore M.J."/>
            <person name="Landis J.B."/>
            <person name="Lin N."/>
            <person name="Zhang H."/>
            <person name="Zhang X."/>
            <person name="Huang J."/>
            <person name="Zhang X."/>
            <person name="Sun H."/>
            <person name="Wang H."/>
        </authorList>
    </citation>
    <scope>NUCLEOTIDE SEQUENCE [LARGE SCALE GENOMIC DNA]</scope>
    <source>
        <strain evidence="2">TB1705</strain>
        <tissue evidence="2">Leaf</tissue>
    </source>
</reference>
<protein>
    <submittedName>
        <fullName evidence="2">Uncharacterized protein</fullName>
    </submittedName>
</protein>
<organism evidence="2 3">
    <name type="scientific">Kingdonia uniflora</name>
    <dbReference type="NCBI Taxonomy" id="39325"/>
    <lineage>
        <taxon>Eukaryota</taxon>
        <taxon>Viridiplantae</taxon>
        <taxon>Streptophyta</taxon>
        <taxon>Embryophyta</taxon>
        <taxon>Tracheophyta</taxon>
        <taxon>Spermatophyta</taxon>
        <taxon>Magnoliopsida</taxon>
        <taxon>Ranunculales</taxon>
        <taxon>Circaeasteraceae</taxon>
        <taxon>Kingdonia</taxon>
    </lineage>
</organism>
<dbReference type="AlphaFoldDB" id="A0A7J7PAW6"/>
<sequence length="128" mass="13828">MGDEGVNGDNMRSVGDLINEEYIADDLDDIGIGTESVPLTQNHVDLVPTTSTPTVTPTTDPTTVHATGTPSTTPATGGHTFTYTRRNTPTTKRLRTRPTTHVLDIGTNVMTTELSRITSELVARKEFD</sequence>
<evidence type="ECO:0000313" key="2">
    <source>
        <dbReference type="EMBL" id="KAF6176566.1"/>
    </source>
</evidence>
<feature type="region of interest" description="Disordered" evidence="1">
    <location>
        <begin position="46"/>
        <end position="85"/>
    </location>
</feature>
<comment type="caution">
    <text evidence="2">The sequence shown here is derived from an EMBL/GenBank/DDBJ whole genome shotgun (WGS) entry which is preliminary data.</text>
</comment>
<feature type="compositionally biased region" description="Low complexity" evidence="1">
    <location>
        <begin position="47"/>
        <end position="85"/>
    </location>
</feature>
<accession>A0A7J7PAW6</accession>